<dbReference type="InterPro" id="IPR005467">
    <property type="entry name" value="His_kinase_dom"/>
</dbReference>
<dbReference type="SMART" id="SM00091">
    <property type="entry name" value="PAS"/>
    <property type="match status" value="1"/>
</dbReference>
<dbReference type="EC" id="2.7.13.3" evidence="2"/>
<name>A0A1M6Z6F6_9BACT</name>
<dbReference type="Gene3D" id="3.30.565.10">
    <property type="entry name" value="Histidine kinase-like ATPase, C-terminal domain"/>
    <property type="match status" value="1"/>
</dbReference>
<keyword evidence="4" id="KW-0808">Transferase</keyword>
<dbReference type="CDD" id="cd00130">
    <property type="entry name" value="PAS"/>
    <property type="match status" value="1"/>
</dbReference>
<dbReference type="SUPFAM" id="SSF55785">
    <property type="entry name" value="PYP-like sensor domain (PAS domain)"/>
    <property type="match status" value="1"/>
</dbReference>
<feature type="domain" description="Histidine kinase" evidence="8">
    <location>
        <begin position="219"/>
        <end position="435"/>
    </location>
</feature>
<dbReference type="PANTHER" id="PTHR43711">
    <property type="entry name" value="TWO-COMPONENT HISTIDINE KINASE"/>
    <property type="match status" value="1"/>
</dbReference>
<dbReference type="Proteomes" id="UP000184420">
    <property type="component" value="Unassembled WGS sequence"/>
</dbReference>
<dbReference type="SUPFAM" id="SSF55874">
    <property type="entry name" value="ATPase domain of HSP90 chaperone/DNA topoisomerase II/histidine kinase"/>
    <property type="match status" value="1"/>
</dbReference>
<keyword evidence="7" id="KW-0175">Coiled coil</keyword>
<keyword evidence="12" id="KW-1185">Reference proteome</keyword>
<comment type="catalytic activity">
    <reaction evidence="1">
        <text>ATP + protein L-histidine = ADP + protein N-phospho-L-histidine.</text>
        <dbReference type="EC" id="2.7.13.3"/>
    </reaction>
</comment>
<dbReference type="OrthoDB" id="9808408at2"/>
<evidence type="ECO:0000256" key="2">
    <source>
        <dbReference type="ARBA" id="ARBA00012438"/>
    </source>
</evidence>
<keyword evidence="6" id="KW-0902">Two-component regulatory system</keyword>
<reference evidence="11 12" key="1">
    <citation type="submission" date="2016-11" db="EMBL/GenBank/DDBJ databases">
        <authorList>
            <person name="Jaros S."/>
            <person name="Januszkiewicz K."/>
            <person name="Wedrychowicz H."/>
        </authorList>
    </citation>
    <scope>NUCLEOTIDE SEQUENCE [LARGE SCALE GENOMIC DNA]</scope>
    <source>
        <strain evidence="11 12">DSM 27406</strain>
    </source>
</reference>
<organism evidence="11 12">
    <name type="scientific">Chitinophaga jiangningensis</name>
    <dbReference type="NCBI Taxonomy" id="1419482"/>
    <lineage>
        <taxon>Bacteria</taxon>
        <taxon>Pseudomonadati</taxon>
        <taxon>Bacteroidota</taxon>
        <taxon>Chitinophagia</taxon>
        <taxon>Chitinophagales</taxon>
        <taxon>Chitinophagaceae</taxon>
        <taxon>Chitinophaga</taxon>
    </lineage>
</organism>
<dbReference type="NCBIfam" id="TIGR00229">
    <property type="entry name" value="sensory_box"/>
    <property type="match status" value="1"/>
</dbReference>
<evidence type="ECO:0000256" key="6">
    <source>
        <dbReference type="ARBA" id="ARBA00023012"/>
    </source>
</evidence>
<feature type="domain" description="PAS" evidence="9">
    <location>
        <begin position="61"/>
        <end position="136"/>
    </location>
</feature>
<evidence type="ECO:0000256" key="1">
    <source>
        <dbReference type="ARBA" id="ARBA00000085"/>
    </source>
</evidence>
<evidence type="ECO:0000259" key="8">
    <source>
        <dbReference type="PROSITE" id="PS50109"/>
    </source>
</evidence>
<dbReference type="Pfam" id="PF02518">
    <property type="entry name" value="HATPase_c"/>
    <property type="match status" value="1"/>
</dbReference>
<dbReference type="Gene3D" id="1.10.287.130">
    <property type="match status" value="1"/>
</dbReference>
<protein>
    <recommendedName>
        <fullName evidence="2">histidine kinase</fullName>
        <ecNumber evidence="2">2.7.13.3</ecNumber>
    </recommendedName>
</protein>
<dbReference type="InterPro" id="IPR003594">
    <property type="entry name" value="HATPase_dom"/>
</dbReference>
<gene>
    <name evidence="11" type="ORF">SAMN05444266_102632</name>
</gene>
<feature type="domain" description="PAC" evidence="10">
    <location>
        <begin position="150"/>
        <end position="201"/>
    </location>
</feature>
<dbReference type="Gene3D" id="3.30.450.20">
    <property type="entry name" value="PAS domain"/>
    <property type="match status" value="1"/>
</dbReference>
<dbReference type="InterPro" id="IPR035965">
    <property type="entry name" value="PAS-like_dom_sf"/>
</dbReference>
<evidence type="ECO:0000313" key="12">
    <source>
        <dbReference type="Proteomes" id="UP000184420"/>
    </source>
</evidence>
<sequence>MYDRIHMTISNKGQITGFTEEQQAVIDSLMEERTRTLTATVEELKNRLRAEQAKDNALQRMNSFLNSIWNNADAIMMVFSPEGYIRYFNPTAERLLGYRAVDVIEIESPLLFHDYAEMETRAAEFSLQLQQIVDPGLDTLTIKAKLNMPNEYEWNYIRRDGTKLPVSLTISAIRNANQITGYVGIAIDISEKKSAEAELRQALEKEKELNELKSRFVSLASHEFRTPLSTILSSVYLISQYQTSDDQLKRDKHIQRIVSSVNMLTDILNDFLSVGKIEEGKIQVRNSTFEPGKLIGTVISEMQGLQKASQHVEYIHEGGQEAMLDPGLLKHIVMNLVSNAIKFSPEGSVITVRSKSDHRHNLQLSVRDNGIGISEEDRQHLFERFFRGSNVSHIQGTGLGLHIVSRYTEIMGGNIQCHSRINEGTEFIVTFPVREI</sequence>
<dbReference type="Pfam" id="PF13426">
    <property type="entry name" value="PAS_9"/>
    <property type="match status" value="1"/>
</dbReference>
<dbReference type="SUPFAM" id="SSF47384">
    <property type="entry name" value="Homodimeric domain of signal transducing histidine kinase"/>
    <property type="match status" value="1"/>
</dbReference>
<dbReference type="SMART" id="SM00086">
    <property type="entry name" value="PAC"/>
    <property type="match status" value="1"/>
</dbReference>
<dbReference type="InterPro" id="IPR036097">
    <property type="entry name" value="HisK_dim/P_sf"/>
</dbReference>
<dbReference type="InterPro" id="IPR000014">
    <property type="entry name" value="PAS"/>
</dbReference>
<evidence type="ECO:0000256" key="7">
    <source>
        <dbReference type="SAM" id="Coils"/>
    </source>
</evidence>
<proteinExistence type="predicted"/>
<keyword evidence="5" id="KW-0418">Kinase</keyword>
<dbReference type="RefSeq" id="WP_073079525.1">
    <property type="nucleotide sequence ID" value="NZ_FRBL01000002.1"/>
</dbReference>
<dbReference type="InterPro" id="IPR003661">
    <property type="entry name" value="HisK_dim/P_dom"/>
</dbReference>
<dbReference type="PRINTS" id="PR00344">
    <property type="entry name" value="BCTRLSENSOR"/>
</dbReference>
<dbReference type="PROSITE" id="PS50113">
    <property type="entry name" value="PAC"/>
    <property type="match status" value="1"/>
</dbReference>
<dbReference type="GO" id="GO:0000155">
    <property type="term" value="F:phosphorelay sensor kinase activity"/>
    <property type="evidence" value="ECO:0007669"/>
    <property type="project" value="InterPro"/>
</dbReference>
<evidence type="ECO:0000256" key="4">
    <source>
        <dbReference type="ARBA" id="ARBA00022679"/>
    </source>
</evidence>
<dbReference type="PROSITE" id="PS50112">
    <property type="entry name" value="PAS"/>
    <property type="match status" value="1"/>
</dbReference>
<dbReference type="InterPro" id="IPR004358">
    <property type="entry name" value="Sig_transdc_His_kin-like_C"/>
</dbReference>
<dbReference type="Pfam" id="PF00512">
    <property type="entry name" value="HisKA"/>
    <property type="match status" value="1"/>
</dbReference>
<dbReference type="EMBL" id="FRBL01000002">
    <property type="protein sequence ID" value="SHL26021.1"/>
    <property type="molecule type" value="Genomic_DNA"/>
</dbReference>
<dbReference type="PANTHER" id="PTHR43711:SF26">
    <property type="entry name" value="SENSOR HISTIDINE KINASE RCSC"/>
    <property type="match status" value="1"/>
</dbReference>
<dbReference type="PROSITE" id="PS50109">
    <property type="entry name" value="HIS_KIN"/>
    <property type="match status" value="1"/>
</dbReference>
<dbReference type="CDD" id="cd00075">
    <property type="entry name" value="HATPase"/>
    <property type="match status" value="1"/>
</dbReference>
<evidence type="ECO:0000259" key="10">
    <source>
        <dbReference type="PROSITE" id="PS50113"/>
    </source>
</evidence>
<dbReference type="InterPro" id="IPR050736">
    <property type="entry name" value="Sensor_HK_Regulatory"/>
</dbReference>
<dbReference type="InterPro" id="IPR000700">
    <property type="entry name" value="PAS-assoc_C"/>
</dbReference>
<keyword evidence="3" id="KW-0597">Phosphoprotein</keyword>
<dbReference type="InterPro" id="IPR001610">
    <property type="entry name" value="PAC"/>
</dbReference>
<evidence type="ECO:0000256" key="3">
    <source>
        <dbReference type="ARBA" id="ARBA00022553"/>
    </source>
</evidence>
<dbReference type="AlphaFoldDB" id="A0A1M6Z6F6"/>
<dbReference type="SMART" id="SM00387">
    <property type="entry name" value="HATPase_c"/>
    <property type="match status" value="1"/>
</dbReference>
<feature type="coiled-coil region" evidence="7">
    <location>
        <begin position="34"/>
        <end position="61"/>
    </location>
</feature>
<dbReference type="InterPro" id="IPR036890">
    <property type="entry name" value="HATPase_C_sf"/>
</dbReference>
<accession>A0A1M6Z6F6</accession>
<evidence type="ECO:0000256" key="5">
    <source>
        <dbReference type="ARBA" id="ARBA00022777"/>
    </source>
</evidence>
<evidence type="ECO:0000313" key="11">
    <source>
        <dbReference type="EMBL" id="SHL26021.1"/>
    </source>
</evidence>
<dbReference type="SMART" id="SM00388">
    <property type="entry name" value="HisKA"/>
    <property type="match status" value="1"/>
</dbReference>
<dbReference type="STRING" id="1419482.SAMN05444266_102632"/>
<dbReference type="CDD" id="cd00082">
    <property type="entry name" value="HisKA"/>
    <property type="match status" value="1"/>
</dbReference>
<evidence type="ECO:0000259" key="9">
    <source>
        <dbReference type="PROSITE" id="PS50112"/>
    </source>
</evidence>